<feature type="domain" description="C2H2-type" evidence="14">
    <location>
        <begin position="690"/>
        <end position="717"/>
    </location>
</feature>
<feature type="domain" description="C2H2-type" evidence="14">
    <location>
        <begin position="605"/>
        <end position="632"/>
    </location>
</feature>
<dbReference type="GO" id="GO:0005634">
    <property type="term" value="C:nucleus"/>
    <property type="evidence" value="ECO:0007669"/>
    <property type="project" value="UniProtKB-SubCell"/>
</dbReference>
<dbReference type="Gene3D" id="3.30.160.60">
    <property type="entry name" value="Classic Zinc Finger"/>
    <property type="match status" value="16"/>
</dbReference>
<evidence type="ECO:0000313" key="15">
    <source>
        <dbReference type="EMBL" id="CAE1253062.1"/>
    </source>
</evidence>
<feature type="domain" description="C2H2-type" evidence="14">
    <location>
        <begin position="1019"/>
        <end position="1046"/>
    </location>
</feature>
<comment type="similarity">
    <text evidence="3">Belongs to the krueppel C2H2-type zinc-finger protein family.</text>
</comment>
<dbReference type="OrthoDB" id="6077919at2759"/>
<evidence type="ECO:0000256" key="13">
    <source>
        <dbReference type="SAM" id="MobiDB-lite"/>
    </source>
</evidence>
<evidence type="ECO:0000256" key="10">
    <source>
        <dbReference type="ARBA" id="ARBA00023163"/>
    </source>
</evidence>
<feature type="domain" description="C2H2-type" evidence="14">
    <location>
        <begin position="482"/>
        <end position="504"/>
    </location>
</feature>
<feature type="domain" description="C2H2-type" evidence="14">
    <location>
        <begin position="106"/>
        <end position="133"/>
    </location>
</feature>
<dbReference type="Pfam" id="PF00096">
    <property type="entry name" value="zf-C2H2"/>
    <property type="match status" value="15"/>
</dbReference>
<feature type="compositionally biased region" description="Polar residues" evidence="13">
    <location>
        <begin position="372"/>
        <end position="387"/>
    </location>
</feature>
<feature type="domain" description="C2H2-type" evidence="14">
    <location>
        <begin position="633"/>
        <end position="660"/>
    </location>
</feature>
<evidence type="ECO:0000256" key="9">
    <source>
        <dbReference type="ARBA" id="ARBA00023125"/>
    </source>
</evidence>
<dbReference type="InterPro" id="IPR051643">
    <property type="entry name" value="Transcr_Reg_ZincFinger"/>
</dbReference>
<dbReference type="FunFam" id="3.30.160.60:FF:000226">
    <property type="entry name" value="Zinc finger protein 236 variant"/>
    <property type="match status" value="3"/>
</dbReference>
<dbReference type="InterPro" id="IPR036236">
    <property type="entry name" value="Znf_C2H2_sf"/>
</dbReference>
<dbReference type="GO" id="GO:0008270">
    <property type="term" value="F:zinc ion binding"/>
    <property type="evidence" value="ECO:0007669"/>
    <property type="project" value="UniProtKB-KW"/>
</dbReference>
<evidence type="ECO:0000256" key="2">
    <source>
        <dbReference type="ARBA" id="ARBA00004123"/>
    </source>
</evidence>
<dbReference type="GO" id="GO:0000978">
    <property type="term" value="F:RNA polymerase II cis-regulatory region sequence-specific DNA binding"/>
    <property type="evidence" value="ECO:0007669"/>
    <property type="project" value="TreeGrafter"/>
</dbReference>
<keyword evidence="8" id="KW-0805">Transcription regulation</keyword>
<name>A0A812BZ74_ACAPH</name>
<evidence type="ECO:0000313" key="16">
    <source>
        <dbReference type="Proteomes" id="UP000597762"/>
    </source>
</evidence>
<dbReference type="PROSITE" id="PS00028">
    <property type="entry name" value="ZINC_FINGER_C2H2_1"/>
    <property type="match status" value="16"/>
</dbReference>
<keyword evidence="6 12" id="KW-0863">Zinc-finger</keyword>
<accession>A0A812BZ74</accession>
<dbReference type="SMART" id="SM00355">
    <property type="entry name" value="ZnF_C2H2"/>
    <property type="match status" value="17"/>
</dbReference>
<dbReference type="Proteomes" id="UP000597762">
    <property type="component" value="Unassembled WGS sequence"/>
</dbReference>
<feature type="domain" description="C2H2-type" evidence="14">
    <location>
        <begin position="162"/>
        <end position="189"/>
    </location>
</feature>
<dbReference type="FunFam" id="3.30.160.60:FF:000264">
    <property type="entry name" value="Zinc finger protein 236"/>
    <property type="match status" value="3"/>
</dbReference>
<feature type="domain" description="C2H2-type" evidence="14">
    <location>
        <begin position="398"/>
        <end position="425"/>
    </location>
</feature>
<dbReference type="EMBL" id="CAHIKZ030001112">
    <property type="protein sequence ID" value="CAE1253062.1"/>
    <property type="molecule type" value="Genomic_DNA"/>
</dbReference>
<gene>
    <name evidence="15" type="ORF">SPHA_28339</name>
</gene>
<dbReference type="SUPFAM" id="SSF57667">
    <property type="entry name" value="beta-beta-alpha zinc fingers"/>
    <property type="match status" value="9"/>
</dbReference>
<feature type="compositionally biased region" description="Polar residues" evidence="13">
    <location>
        <begin position="252"/>
        <end position="266"/>
    </location>
</feature>
<feature type="region of interest" description="Disordered" evidence="13">
    <location>
        <begin position="372"/>
        <end position="391"/>
    </location>
</feature>
<feature type="region of interest" description="Disordered" evidence="13">
    <location>
        <begin position="1105"/>
        <end position="1124"/>
    </location>
</feature>
<keyword evidence="10" id="KW-0804">Transcription</keyword>
<feature type="domain" description="C2H2-type" evidence="14">
    <location>
        <begin position="991"/>
        <end position="1018"/>
    </location>
</feature>
<dbReference type="FunFam" id="3.30.160.60:FF:000624">
    <property type="entry name" value="zinc finger protein 697"/>
    <property type="match status" value="1"/>
</dbReference>
<dbReference type="PROSITE" id="PS50157">
    <property type="entry name" value="ZINC_FINGER_C2H2_2"/>
    <property type="match status" value="17"/>
</dbReference>
<feature type="domain" description="C2H2-type" evidence="14">
    <location>
        <begin position="454"/>
        <end position="481"/>
    </location>
</feature>
<feature type="compositionally biased region" description="Polar residues" evidence="13">
    <location>
        <begin position="224"/>
        <end position="238"/>
    </location>
</feature>
<feature type="region of interest" description="Disordered" evidence="13">
    <location>
        <begin position="224"/>
        <end position="266"/>
    </location>
</feature>
<keyword evidence="7" id="KW-0862">Zinc</keyword>
<dbReference type="AlphaFoldDB" id="A0A812BZ74"/>
<dbReference type="PANTHER" id="PTHR24396">
    <property type="entry name" value="ZINC FINGER PROTEIN"/>
    <property type="match status" value="1"/>
</dbReference>
<reference evidence="15" key="1">
    <citation type="submission" date="2021-01" db="EMBL/GenBank/DDBJ databases">
        <authorList>
            <person name="Li R."/>
            <person name="Bekaert M."/>
        </authorList>
    </citation>
    <scope>NUCLEOTIDE SEQUENCE</scope>
    <source>
        <strain evidence="15">Farmed</strain>
    </source>
</reference>
<feature type="domain" description="C2H2-type" evidence="14">
    <location>
        <begin position="134"/>
        <end position="161"/>
    </location>
</feature>
<keyword evidence="9" id="KW-0238">DNA-binding</keyword>
<sequence>MFSTLGSLRVHSRLHTGAKPFECTQCERKFRTSAHLKSHILSHFKEITLPKKPRRPVRKPSKTDIPLPEIALQEPILITDTGLIQQPSRNNLFNNYLNEITPDRPHKCGYCQRGFKKSSHLKQHVRSHTGEKPYQCKLCHRSFVSSGVLKSHTKTHTGVKAYKCTICNSAFTTSGSLKRHNSTHTEIRPFMCPYCQKTFKTSVNCKKHMKTHRHELAMQALQEGQSLQSENVQQNSVVENDEHGAERETLAPQASNVSTIDSGQPEASTAAAALQESSMPTELADISQSDLTGSNTAVLSQTTIPEGLLEQVFSQQNLLGNQQNFAQINAFSQGQMALPNNQQLTNVIDVTPLSASFASTLASTPILTTSSREPQLTPAQQQRQANIQREMDEGKRSYKCSYCGKGFKKSSHLKQHIRSHTGEKPYKCTQCSRMFVSTGVLKAHMRTHTGVKDYRCQICHATFTTNGSLTRHMIIHSNTEPFKCPYCVETFRISSLWKRHVKMHKDTLNYDHDYYNGGRRNRSVIHISEEEAQEFSKTGSHEEMTVSQRILIECTSEKDRVSELRLSSDQRCLINPRPETPEIHQLPDFTPEKIVEKDDYPKHRHECSKCPKSFKKPSDLVRHIRIHTGEKPFKCNICSKSFTVKSTLDSHMKTHGPGEKKFRCHICTLPFSTKGSLKVHMRLHTGAKPFKCPHCEQRFRTSGHRKSHIASHFKPDTPKKRKTTKVASMDTAALLLPGNLNQSIQIMGLDTNLMSQTIHIDDSLLQQLQQGSLNFTLAPNFVSSTPTQIQLQPQSQTVMAPTSQELPAAITTGTTTAQFMPNTIQIHPVTMQDPNIVMQPLSTITMAQNQGVADQTQQALHAAVVMNSQETGLGPQGSFIVTESGDTQISVDAVGDVQVDVSSNMVTEPDNLETVHDAAAAAAMMENEAVDTMDGNTSVTDESLGTIDQKGNHVCHLCTKTFKRPSNLKEHITNVHENDSPNQKKLKRTPHVCTICNKAFQKPSQLERHIRIHTGERPFKCPKCTKRFNQKNALQIHLKQHSGEKPYKCIYCELAFIQKGNLKTHIKRAHHVDMVQSMNLPPTIVPSVTLSTDTVSSNNTAVVTTASTTDPAGGSSPKESGLDFADFFLGNSPGE</sequence>
<protein>
    <submittedName>
        <fullName evidence="15">Zinc finger protein 236</fullName>
    </submittedName>
</protein>
<feature type="domain" description="C2H2-type" evidence="14">
    <location>
        <begin position="1047"/>
        <end position="1070"/>
    </location>
</feature>
<dbReference type="FunFam" id="3.30.160.60:FF:000301">
    <property type="entry name" value="Zinc finger protein 236"/>
    <property type="match status" value="2"/>
</dbReference>
<dbReference type="FunFam" id="3.30.160.60:FF:000385">
    <property type="entry name" value="Zinc finger protein 236 variant"/>
    <property type="match status" value="1"/>
</dbReference>
<feature type="domain" description="C2H2-type" evidence="14">
    <location>
        <begin position="953"/>
        <end position="981"/>
    </location>
</feature>
<evidence type="ECO:0000256" key="1">
    <source>
        <dbReference type="ARBA" id="ARBA00003767"/>
    </source>
</evidence>
<comment type="function">
    <text evidence="1">May be involved in transcriptional regulation.</text>
</comment>
<dbReference type="SMART" id="SM00451">
    <property type="entry name" value="ZnF_U1"/>
    <property type="match status" value="4"/>
</dbReference>
<dbReference type="GO" id="GO:0005694">
    <property type="term" value="C:chromosome"/>
    <property type="evidence" value="ECO:0007669"/>
    <property type="project" value="UniProtKB-ARBA"/>
</dbReference>
<evidence type="ECO:0000256" key="12">
    <source>
        <dbReference type="PROSITE-ProRule" id="PRU00042"/>
    </source>
</evidence>
<keyword evidence="4" id="KW-0479">Metal-binding</keyword>
<dbReference type="GO" id="GO:0000981">
    <property type="term" value="F:DNA-binding transcription factor activity, RNA polymerase II-specific"/>
    <property type="evidence" value="ECO:0007669"/>
    <property type="project" value="TreeGrafter"/>
</dbReference>
<feature type="domain" description="C2H2-type" evidence="14">
    <location>
        <begin position="426"/>
        <end position="453"/>
    </location>
</feature>
<organism evidence="15 16">
    <name type="scientific">Acanthosepion pharaonis</name>
    <name type="common">Pharaoh cuttlefish</name>
    <name type="synonym">Sepia pharaonis</name>
    <dbReference type="NCBI Taxonomy" id="158019"/>
    <lineage>
        <taxon>Eukaryota</taxon>
        <taxon>Metazoa</taxon>
        <taxon>Spiralia</taxon>
        <taxon>Lophotrochozoa</taxon>
        <taxon>Mollusca</taxon>
        <taxon>Cephalopoda</taxon>
        <taxon>Coleoidea</taxon>
        <taxon>Decapodiformes</taxon>
        <taxon>Sepiida</taxon>
        <taxon>Sepiina</taxon>
        <taxon>Sepiidae</taxon>
        <taxon>Acanthosepion</taxon>
    </lineage>
</organism>
<evidence type="ECO:0000259" key="14">
    <source>
        <dbReference type="PROSITE" id="PS50157"/>
    </source>
</evidence>
<evidence type="ECO:0000256" key="5">
    <source>
        <dbReference type="ARBA" id="ARBA00022737"/>
    </source>
</evidence>
<dbReference type="InterPro" id="IPR003604">
    <property type="entry name" value="Matrin/U1-like-C_Znf_C2H2"/>
</dbReference>
<dbReference type="GO" id="GO:0045893">
    <property type="term" value="P:positive regulation of DNA-templated transcription"/>
    <property type="evidence" value="ECO:0007669"/>
    <property type="project" value="UniProtKB-ARBA"/>
</dbReference>
<proteinExistence type="inferred from homology"/>
<keyword evidence="16" id="KW-1185">Reference proteome</keyword>
<evidence type="ECO:0000256" key="3">
    <source>
        <dbReference type="ARBA" id="ARBA00006991"/>
    </source>
</evidence>
<dbReference type="PANTHER" id="PTHR24396:SF19">
    <property type="entry name" value="FI01119P"/>
    <property type="match status" value="1"/>
</dbReference>
<dbReference type="FunFam" id="3.30.160.60:FF:001732">
    <property type="entry name" value="Zgc:162936"/>
    <property type="match status" value="1"/>
</dbReference>
<dbReference type="FunFam" id="3.30.160.60:FF:000075">
    <property type="entry name" value="Putative zinc finger protein 536"/>
    <property type="match status" value="1"/>
</dbReference>
<comment type="caution">
    <text evidence="15">The sequence shown here is derived from an EMBL/GenBank/DDBJ whole genome shotgun (WGS) entry which is preliminary data.</text>
</comment>
<feature type="domain" description="C2H2-type" evidence="14">
    <location>
        <begin position="21"/>
        <end position="48"/>
    </location>
</feature>
<feature type="region of interest" description="Disordered" evidence="13">
    <location>
        <begin position="703"/>
        <end position="723"/>
    </location>
</feature>
<feature type="domain" description="C2H2-type" evidence="14">
    <location>
        <begin position="190"/>
        <end position="217"/>
    </location>
</feature>
<keyword evidence="5" id="KW-0677">Repeat</keyword>
<evidence type="ECO:0000256" key="11">
    <source>
        <dbReference type="ARBA" id="ARBA00023242"/>
    </source>
</evidence>
<evidence type="ECO:0000256" key="7">
    <source>
        <dbReference type="ARBA" id="ARBA00022833"/>
    </source>
</evidence>
<comment type="subcellular location">
    <subcellularLocation>
        <location evidence="2">Nucleus</location>
    </subcellularLocation>
</comment>
<evidence type="ECO:0000256" key="8">
    <source>
        <dbReference type="ARBA" id="ARBA00023015"/>
    </source>
</evidence>
<evidence type="ECO:0000256" key="6">
    <source>
        <dbReference type="ARBA" id="ARBA00022771"/>
    </source>
</evidence>
<dbReference type="FunFam" id="3.30.160.60:FF:000376">
    <property type="entry name" value="Zinc finger protein 236"/>
    <property type="match status" value="2"/>
</dbReference>
<feature type="domain" description="C2H2-type" evidence="14">
    <location>
        <begin position="662"/>
        <end position="689"/>
    </location>
</feature>
<dbReference type="FunFam" id="3.30.160.60:FF:001968">
    <property type="entry name" value="chorion transcription factor Cf2 isoform X3"/>
    <property type="match status" value="1"/>
</dbReference>
<dbReference type="InterPro" id="IPR013087">
    <property type="entry name" value="Znf_C2H2_type"/>
</dbReference>
<feature type="compositionally biased region" description="Basic and acidic residues" evidence="13">
    <location>
        <begin position="240"/>
        <end position="249"/>
    </location>
</feature>
<evidence type="ECO:0000256" key="4">
    <source>
        <dbReference type="ARBA" id="ARBA00022723"/>
    </source>
</evidence>
<keyword evidence="11" id="KW-0539">Nucleus</keyword>